<keyword evidence="9" id="KW-1185">Reference proteome</keyword>
<gene>
    <name evidence="8" type="ORF">C2869_04145</name>
</gene>
<evidence type="ECO:0000259" key="7">
    <source>
        <dbReference type="Pfam" id="PF07715"/>
    </source>
</evidence>
<dbReference type="InterPro" id="IPR037066">
    <property type="entry name" value="Plug_dom_sf"/>
</dbReference>
<evidence type="ECO:0000256" key="4">
    <source>
        <dbReference type="RuleBase" id="RU003357"/>
    </source>
</evidence>
<name>A0A2S0VN82_9ALTE</name>
<dbReference type="SUPFAM" id="SSF56935">
    <property type="entry name" value="Porins"/>
    <property type="match status" value="1"/>
</dbReference>
<keyword evidence="4" id="KW-0798">TonB box</keyword>
<comment type="subcellular location">
    <subcellularLocation>
        <location evidence="1 4">Cell outer membrane</location>
    </subcellularLocation>
</comment>
<dbReference type="KEGG" id="cate:C2869_04145"/>
<dbReference type="PANTHER" id="PTHR40980">
    <property type="entry name" value="PLUG DOMAIN-CONTAINING PROTEIN"/>
    <property type="match status" value="1"/>
</dbReference>
<dbReference type="AlphaFoldDB" id="A0A2S0VN82"/>
<dbReference type="Proteomes" id="UP000244441">
    <property type="component" value="Chromosome"/>
</dbReference>
<protein>
    <submittedName>
        <fullName evidence="8">TonB-dependent receptor</fullName>
    </submittedName>
</protein>
<evidence type="ECO:0000256" key="2">
    <source>
        <dbReference type="ARBA" id="ARBA00023136"/>
    </source>
</evidence>
<organism evidence="8 9">
    <name type="scientific">Saccharobesus litoralis</name>
    <dbReference type="NCBI Taxonomy" id="2172099"/>
    <lineage>
        <taxon>Bacteria</taxon>
        <taxon>Pseudomonadati</taxon>
        <taxon>Pseudomonadota</taxon>
        <taxon>Gammaproteobacteria</taxon>
        <taxon>Alteromonadales</taxon>
        <taxon>Alteromonadaceae</taxon>
        <taxon>Saccharobesus</taxon>
    </lineage>
</organism>
<dbReference type="InterPro" id="IPR000531">
    <property type="entry name" value="Beta-barrel_TonB"/>
</dbReference>
<evidence type="ECO:0000313" key="9">
    <source>
        <dbReference type="Proteomes" id="UP000244441"/>
    </source>
</evidence>
<dbReference type="Gene3D" id="2.170.130.10">
    <property type="entry name" value="TonB-dependent receptor, plug domain"/>
    <property type="match status" value="1"/>
</dbReference>
<dbReference type="NCBIfam" id="TIGR01782">
    <property type="entry name" value="TonB-Xanth-Caul"/>
    <property type="match status" value="1"/>
</dbReference>
<feature type="domain" description="TonB-dependent receptor-like beta-barrel" evidence="6">
    <location>
        <begin position="824"/>
        <end position="1152"/>
    </location>
</feature>
<feature type="chain" id="PRO_5015676688" evidence="5">
    <location>
        <begin position="29"/>
        <end position="1251"/>
    </location>
</feature>
<evidence type="ECO:0000256" key="3">
    <source>
        <dbReference type="ARBA" id="ARBA00023237"/>
    </source>
</evidence>
<dbReference type="PANTHER" id="PTHR40980:SF3">
    <property type="entry name" value="TONB-DEPENDENT RECEPTOR-LIKE BETA-BARREL DOMAIN-CONTAINING PROTEIN"/>
    <property type="match status" value="1"/>
</dbReference>
<feature type="domain" description="TonB-dependent receptor plug" evidence="7">
    <location>
        <begin position="59"/>
        <end position="161"/>
    </location>
</feature>
<dbReference type="EMBL" id="CP026604">
    <property type="protein sequence ID" value="AWB65677.1"/>
    <property type="molecule type" value="Genomic_DNA"/>
</dbReference>
<keyword evidence="5" id="KW-0732">Signal</keyword>
<accession>A0A2S0VN82</accession>
<dbReference type="InterPro" id="IPR010104">
    <property type="entry name" value="TonB_rcpt_bac"/>
</dbReference>
<dbReference type="InterPro" id="IPR036942">
    <property type="entry name" value="Beta-barrel_TonB_sf"/>
</dbReference>
<dbReference type="Pfam" id="PF00593">
    <property type="entry name" value="TonB_dep_Rec_b-barrel"/>
    <property type="match status" value="1"/>
</dbReference>
<dbReference type="Gene3D" id="2.40.170.20">
    <property type="entry name" value="TonB-dependent receptor, beta-barrel domain"/>
    <property type="match status" value="1"/>
</dbReference>
<evidence type="ECO:0000313" key="8">
    <source>
        <dbReference type="EMBL" id="AWB65677.1"/>
    </source>
</evidence>
<comment type="similarity">
    <text evidence="4">Belongs to the TonB-dependent receptor family.</text>
</comment>
<evidence type="ECO:0000256" key="5">
    <source>
        <dbReference type="SAM" id="SignalP"/>
    </source>
</evidence>
<sequence length="1251" mass="141254">MSNTRERFKLSALSLAILASSASMVAYAAEDDKKDKEEDTEVIEVTGFRGSILKSINEKRNSATIVDSIFAEDIGKTTDQNIADALSRVTGVSIQTDDGEGTKISVRGAQSDFNNISLNGVSLTSSDENNSVDLSAFSADVLSQINVYKTSSADHDEGSLGANVVLKTARPLDLKNDRANITVQGRYNEYADKYDNKISGSFSKKFFDETFGVIFTAANETQAIRRDEVGSSRNSPYQVLDLYQRWNVDGSEEPVARDMDGNLIYGGDRVLVKNDLTYSLKQNQRDRHTLTSGFQFAPNDSTNIQLDLSYSYQQIIRDDHRIRTNMPNIFNGKVDEINLTQGQIFNKDDVVTVVPVPGWGQNRPPQLDENGEVIYFPTQADPQEDWWTVDTEMRTLVKSLNRFQQGQLNRSQEQNETTNKVATLTLEQWLTDSLYLEVKAGYSQTEFDVIDNSSVSSATWQMLHRDELKDVPLDELQPVGIDCTTGDCQMVVGEGSFVRTPGGSQRGRPTTTFIPTDPYAQHLGGLSLNDGYTLDTNKSLYVDLDWDVDFAGITKFETGFKISQRDKDVHRQNGRFDDKTATVFDPVTQRPITSTKLSTFTINEVMDVNQSFPYDDWMDGLVAKDSKYSLGFVENGWPLIDARKAFSAVFSLPDYRLVTDDSQSRQTIQDNYSLYAKLNFEFLDGRLTGDLGTRFVHTEIQAKKGKSAINFYSGDGIFDPVSMVERGLFTNPDIDPNMPECPNVYDVQTQSMLIDGTGIVPDEHTITDIRTGEIYSAGQTVPNQYPCYDPRVGERSVNVNGQNQIEYINYDQANSNRGWWWGFRHADNSTALDKEKYLRTYDSEGEGESDIWLPSLNLNYQLTDNLITRFAASKTMSRPVFDDLRPGFRLNENVWGLSQSNMTAPNPKLKPLQSKNLDLSFEWYFNKEGQLSLAFFKKDMSDFPENVRELFYYRDMRTAYDTTELTYEDLLISHDETLSADAPIVNDKYSAEDNVYCMPNRYVKGQITSPMHLGCDEVVVEFKVNGASTRSKGLEFGYRQTYDFLPGVLSGLGMDFNYTYAKTESDPTYLEITDSYLDGVPQKFTPKHSANTSLYWQKAGNSMRLTHRYSGIQFVDRLEAGRLWLDEKSQLDFAFNYKVNNRISLSFNALNLTNVDNRIFFTSTEFDLGDKLQNADGNYLDSEGQVISVSEDDATPATWDQIQSSNDLKGKLVPVLFNEGNPMEDSNVTTKRTVSNYKTGRQFRLGIRVNF</sequence>
<keyword evidence="3" id="KW-0998">Cell outer membrane</keyword>
<keyword evidence="8" id="KW-0675">Receptor</keyword>
<reference evidence="8 9" key="1">
    <citation type="submission" date="2018-01" db="EMBL/GenBank/DDBJ databases">
        <title>Genome sequence of a Cantenovulum-like bacteria.</title>
        <authorList>
            <person name="Tan W.R."/>
            <person name="Lau N.-S."/>
            <person name="Go F."/>
            <person name="Amirul A.-A.A."/>
        </authorList>
    </citation>
    <scope>NUCLEOTIDE SEQUENCE [LARGE SCALE GENOMIC DNA]</scope>
    <source>
        <strain evidence="8 9">CCB-QB4</strain>
    </source>
</reference>
<dbReference type="RefSeq" id="WP_108601752.1">
    <property type="nucleotide sequence ID" value="NZ_CP026604.1"/>
</dbReference>
<evidence type="ECO:0000259" key="6">
    <source>
        <dbReference type="Pfam" id="PF00593"/>
    </source>
</evidence>
<feature type="signal peptide" evidence="5">
    <location>
        <begin position="1"/>
        <end position="28"/>
    </location>
</feature>
<evidence type="ECO:0000256" key="1">
    <source>
        <dbReference type="ARBA" id="ARBA00004442"/>
    </source>
</evidence>
<proteinExistence type="inferred from homology"/>
<dbReference type="OrthoDB" id="8727862at2"/>
<dbReference type="Pfam" id="PF07715">
    <property type="entry name" value="Plug"/>
    <property type="match status" value="1"/>
</dbReference>
<dbReference type="InterPro" id="IPR012910">
    <property type="entry name" value="Plug_dom"/>
</dbReference>
<keyword evidence="2 4" id="KW-0472">Membrane</keyword>
<dbReference type="GO" id="GO:0009279">
    <property type="term" value="C:cell outer membrane"/>
    <property type="evidence" value="ECO:0007669"/>
    <property type="project" value="UniProtKB-SubCell"/>
</dbReference>